<proteinExistence type="predicted"/>
<protein>
    <recommendedName>
        <fullName evidence="4">YvrJ family protein</fullName>
    </recommendedName>
</protein>
<sequence length="59" mass="6862">MDVAQMTQLIGNMGFPIFTAIYFMTYMKKTLDTCTQSMVANTQIMIRIEKFLDDKEKKS</sequence>
<dbReference type="KEGG" id="vg:16359830"/>
<dbReference type="RefSeq" id="YP_008433312.1">
    <property type="nucleotide sequence ID" value="NC_022094.1"/>
</dbReference>
<evidence type="ECO:0000256" key="1">
    <source>
        <dbReference type="SAM" id="Phobius"/>
    </source>
</evidence>
<dbReference type="GeneID" id="16359830"/>
<keyword evidence="1" id="KW-1133">Transmembrane helix</keyword>
<keyword evidence="1" id="KW-0812">Transmembrane</keyword>
<dbReference type="Proteomes" id="UP000015547">
    <property type="component" value="Segment"/>
</dbReference>
<evidence type="ECO:0008006" key="4">
    <source>
        <dbReference type="Google" id="ProtNLM"/>
    </source>
</evidence>
<organism evidence="2 3">
    <name type="scientific">Bacillus phage Wip1</name>
    <dbReference type="NCBI Taxonomy" id="663237"/>
    <lineage>
        <taxon>Viruses</taxon>
        <taxon>Varidnaviria</taxon>
        <taxon>Bamfordvirae</taxon>
        <taxon>Preplasmiviricota</taxon>
        <taxon>Prepoliviricotina</taxon>
        <taxon>Tectiliviricetes</taxon>
        <taxon>Kalamavirales</taxon>
        <taxon>Tectiviridae</taxon>
        <taxon>Betatectivirus</taxon>
        <taxon>Betatectivirus Wip1</taxon>
    </lineage>
</organism>
<evidence type="ECO:0000313" key="3">
    <source>
        <dbReference type="Proteomes" id="UP000015547"/>
    </source>
</evidence>
<name>S5YPG4_9VIRU</name>
<reference evidence="2 3" key="1">
    <citation type="journal article" date="2013" name="J. Bacteriol.">
        <title>Identification of a Ligand on the Wip1 Bacteriophage Highly Specific for a Receptor on Bacillus anthracis.</title>
        <authorList>
            <person name="Kan S."/>
            <person name="Fornelos N."/>
            <person name="Schuch R."/>
            <person name="Fischetti V.A."/>
        </authorList>
    </citation>
    <scope>NUCLEOTIDE SEQUENCE [LARGE SCALE GENOMIC DNA]</scope>
</reference>
<dbReference type="EMBL" id="KF188458">
    <property type="protein sequence ID" value="AGT13373.1"/>
    <property type="molecule type" value="Genomic_DNA"/>
</dbReference>
<evidence type="ECO:0000313" key="2">
    <source>
        <dbReference type="EMBL" id="AGT13373.1"/>
    </source>
</evidence>
<keyword evidence="1" id="KW-0472">Membrane</keyword>
<feature type="transmembrane region" description="Helical" evidence="1">
    <location>
        <begin position="6"/>
        <end position="24"/>
    </location>
</feature>
<keyword evidence="3" id="KW-1185">Reference proteome</keyword>
<accession>S5YPG4</accession>